<dbReference type="EMBL" id="VFOQ01000001">
    <property type="protein sequence ID" value="TQL61418.1"/>
    <property type="molecule type" value="Genomic_DNA"/>
</dbReference>
<dbReference type="InterPro" id="IPR014284">
    <property type="entry name" value="RNA_pol_sigma-70_dom"/>
</dbReference>
<proteinExistence type="inferred from homology"/>
<keyword evidence="2" id="KW-0805">Transcription regulation</keyword>
<dbReference type="InterPro" id="IPR039425">
    <property type="entry name" value="RNA_pol_sigma-70-like"/>
</dbReference>
<name>A0A542ZM49_9MICO</name>
<dbReference type="SUPFAM" id="SSF88659">
    <property type="entry name" value="Sigma3 and sigma4 domains of RNA polymerase sigma factors"/>
    <property type="match status" value="1"/>
</dbReference>
<evidence type="ECO:0000256" key="3">
    <source>
        <dbReference type="ARBA" id="ARBA00023082"/>
    </source>
</evidence>
<dbReference type="Pfam" id="PF08281">
    <property type="entry name" value="Sigma70_r4_2"/>
    <property type="match status" value="1"/>
</dbReference>
<dbReference type="Proteomes" id="UP000319514">
    <property type="component" value="Unassembled WGS sequence"/>
</dbReference>
<dbReference type="GO" id="GO:0003677">
    <property type="term" value="F:DNA binding"/>
    <property type="evidence" value="ECO:0007669"/>
    <property type="project" value="InterPro"/>
</dbReference>
<keyword evidence="8" id="KW-1185">Reference proteome</keyword>
<dbReference type="InterPro" id="IPR007627">
    <property type="entry name" value="RNA_pol_sigma70_r2"/>
</dbReference>
<dbReference type="Gene3D" id="1.10.1740.10">
    <property type="match status" value="1"/>
</dbReference>
<evidence type="ECO:0000313" key="7">
    <source>
        <dbReference type="EMBL" id="TQL61418.1"/>
    </source>
</evidence>
<feature type="domain" description="RNA polymerase sigma factor 70 region 4 type 2" evidence="6">
    <location>
        <begin position="124"/>
        <end position="176"/>
    </location>
</feature>
<feature type="domain" description="RNA polymerase sigma-70 region 2" evidence="5">
    <location>
        <begin position="30"/>
        <end position="91"/>
    </location>
</feature>
<dbReference type="InterPro" id="IPR013249">
    <property type="entry name" value="RNA_pol_sigma70_r4_t2"/>
</dbReference>
<dbReference type="SUPFAM" id="SSF88946">
    <property type="entry name" value="Sigma2 domain of RNA polymerase sigma factors"/>
    <property type="match status" value="1"/>
</dbReference>
<protein>
    <submittedName>
        <fullName evidence="7">RNA polymerase sigma-70 factor (ECF subfamily)</fullName>
    </submittedName>
</protein>
<evidence type="ECO:0000256" key="2">
    <source>
        <dbReference type="ARBA" id="ARBA00023015"/>
    </source>
</evidence>
<dbReference type="RefSeq" id="WP_141789205.1">
    <property type="nucleotide sequence ID" value="NZ_BAAAKX010000001.1"/>
</dbReference>
<keyword evidence="4" id="KW-0804">Transcription</keyword>
<sequence length="200" mass="21823">MLGTRFEQVLSRAQRGDAQAFAELWRDANPMLLRYLRVTAGDLAEDIASHAWLKVIEALGSFTGDEPGFRRWLVTIARNHHLDQARRAGRRPERLFAEMADLFDRSGGLAADAAIEAEEAMSTQAALDLIAKLPPDQAEMVMLRVVIGLDVADVAAVVGRTNGAVRVAVHRALRRLGGLLDREGVPVTGSGALTFRDRDA</sequence>
<comment type="similarity">
    <text evidence="1">Belongs to the sigma-70 factor family. ECF subfamily.</text>
</comment>
<organism evidence="7 8">
    <name type="scientific">Oryzihumus leptocrescens</name>
    <dbReference type="NCBI Taxonomy" id="297536"/>
    <lineage>
        <taxon>Bacteria</taxon>
        <taxon>Bacillati</taxon>
        <taxon>Actinomycetota</taxon>
        <taxon>Actinomycetes</taxon>
        <taxon>Micrococcales</taxon>
        <taxon>Intrasporangiaceae</taxon>
        <taxon>Oryzihumus</taxon>
    </lineage>
</organism>
<reference evidence="7 8" key="1">
    <citation type="submission" date="2019-06" db="EMBL/GenBank/DDBJ databases">
        <title>Sequencing the genomes of 1000 actinobacteria strains.</title>
        <authorList>
            <person name="Klenk H.-P."/>
        </authorList>
    </citation>
    <scope>NUCLEOTIDE SEQUENCE [LARGE SCALE GENOMIC DNA]</scope>
    <source>
        <strain evidence="7 8">DSM 18082</strain>
    </source>
</reference>
<dbReference type="PANTHER" id="PTHR43133">
    <property type="entry name" value="RNA POLYMERASE ECF-TYPE SIGMA FACTO"/>
    <property type="match status" value="1"/>
</dbReference>
<evidence type="ECO:0000259" key="6">
    <source>
        <dbReference type="Pfam" id="PF08281"/>
    </source>
</evidence>
<evidence type="ECO:0000256" key="4">
    <source>
        <dbReference type="ARBA" id="ARBA00023163"/>
    </source>
</evidence>
<accession>A0A542ZM49</accession>
<dbReference type="GO" id="GO:0006352">
    <property type="term" value="P:DNA-templated transcription initiation"/>
    <property type="evidence" value="ECO:0007669"/>
    <property type="project" value="InterPro"/>
</dbReference>
<dbReference type="Gene3D" id="1.10.10.10">
    <property type="entry name" value="Winged helix-like DNA-binding domain superfamily/Winged helix DNA-binding domain"/>
    <property type="match status" value="1"/>
</dbReference>
<evidence type="ECO:0000313" key="8">
    <source>
        <dbReference type="Proteomes" id="UP000319514"/>
    </source>
</evidence>
<dbReference type="InterPro" id="IPR013325">
    <property type="entry name" value="RNA_pol_sigma_r2"/>
</dbReference>
<gene>
    <name evidence="7" type="ORF">FB474_2828</name>
</gene>
<dbReference type="NCBIfam" id="TIGR02937">
    <property type="entry name" value="sigma70-ECF"/>
    <property type="match status" value="1"/>
</dbReference>
<dbReference type="InterPro" id="IPR036388">
    <property type="entry name" value="WH-like_DNA-bd_sf"/>
</dbReference>
<dbReference type="GO" id="GO:0016987">
    <property type="term" value="F:sigma factor activity"/>
    <property type="evidence" value="ECO:0007669"/>
    <property type="project" value="UniProtKB-KW"/>
</dbReference>
<evidence type="ECO:0000259" key="5">
    <source>
        <dbReference type="Pfam" id="PF04542"/>
    </source>
</evidence>
<evidence type="ECO:0000256" key="1">
    <source>
        <dbReference type="ARBA" id="ARBA00010641"/>
    </source>
</evidence>
<comment type="caution">
    <text evidence="7">The sequence shown here is derived from an EMBL/GenBank/DDBJ whole genome shotgun (WGS) entry which is preliminary data.</text>
</comment>
<dbReference type="InterPro" id="IPR013324">
    <property type="entry name" value="RNA_pol_sigma_r3/r4-like"/>
</dbReference>
<dbReference type="OrthoDB" id="5501064at2"/>
<dbReference type="Pfam" id="PF04542">
    <property type="entry name" value="Sigma70_r2"/>
    <property type="match status" value="1"/>
</dbReference>
<dbReference type="AlphaFoldDB" id="A0A542ZM49"/>
<dbReference type="PANTHER" id="PTHR43133:SF66">
    <property type="entry name" value="ECF RNA POLYMERASE SIGMA FACTOR SIGK"/>
    <property type="match status" value="1"/>
</dbReference>
<keyword evidence="3" id="KW-0731">Sigma factor</keyword>